<name>A0A8R1TQT9_ONCVO</name>
<evidence type="ECO:0000313" key="1">
    <source>
        <dbReference type="EnsemblMetazoa" id="OVOC2503.1"/>
    </source>
</evidence>
<reference evidence="2" key="1">
    <citation type="submission" date="2013-10" db="EMBL/GenBank/DDBJ databases">
        <title>Genome sequencing of Onchocerca volvulus.</title>
        <authorList>
            <person name="Cotton J."/>
            <person name="Tsai J."/>
            <person name="Stanley E."/>
            <person name="Tracey A."/>
            <person name="Holroyd N."/>
            <person name="Lustigman S."/>
            <person name="Berriman M."/>
        </authorList>
    </citation>
    <scope>NUCLEOTIDE SEQUENCE</scope>
</reference>
<dbReference type="EMBL" id="CMVM020000074">
    <property type="status" value="NOT_ANNOTATED_CDS"/>
    <property type="molecule type" value="Genomic_DNA"/>
</dbReference>
<dbReference type="Proteomes" id="UP000024404">
    <property type="component" value="Unassembled WGS sequence"/>
</dbReference>
<sequence length="138" mass="15991">MTNETMGRMLNEIMSFIDKLIVLCDSITSHLKSLNDWKILEEELEDEQEIEKAAEDVKKLLSFTENVSTEKQLVGMQNDLINRLNKLSDRAIMEKECKPMKLVLHSDASRIPSVVDQYENLNRLLNEVQARLLMNLLI</sequence>
<keyword evidence="2" id="KW-1185">Reference proteome</keyword>
<protein>
    <submittedName>
        <fullName evidence="1">Uncharacterized protein</fullName>
    </submittedName>
</protein>
<organism evidence="1 2">
    <name type="scientific">Onchocerca volvulus</name>
    <dbReference type="NCBI Taxonomy" id="6282"/>
    <lineage>
        <taxon>Eukaryota</taxon>
        <taxon>Metazoa</taxon>
        <taxon>Ecdysozoa</taxon>
        <taxon>Nematoda</taxon>
        <taxon>Chromadorea</taxon>
        <taxon>Rhabditida</taxon>
        <taxon>Spirurina</taxon>
        <taxon>Spiruromorpha</taxon>
        <taxon>Filarioidea</taxon>
        <taxon>Onchocercidae</taxon>
        <taxon>Onchocerca</taxon>
    </lineage>
</organism>
<dbReference type="EnsemblMetazoa" id="OVOC2503.1">
    <property type="protein sequence ID" value="OVOC2503.1"/>
    <property type="gene ID" value="WBGene00239312"/>
</dbReference>
<reference evidence="1" key="2">
    <citation type="submission" date="2022-06" db="UniProtKB">
        <authorList>
            <consortium name="EnsemblMetazoa"/>
        </authorList>
    </citation>
    <scope>IDENTIFICATION</scope>
</reference>
<evidence type="ECO:0000313" key="2">
    <source>
        <dbReference type="Proteomes" id="UP000024404"/>
    </source>
</evidence>
<proteinExistence type="predicted"/>
<dbReference type="AlphaFoldDB" id="A0A8R1TQT9"/>
<accession>A0A8R1TQT9</accession>